<proteinExistence type="predicted"/>
<reference evidence="2 3" key="1">
    <citation type="journal article" date="2013" name="Front. Plant Sci.">
        <title>The Reference Genome of the Halophytic Plant Eutrema salsugineum.</title>
        <authorList>
            <person name="Yang R."/>
            <person name="Jarvis D.E."/>
            <person name="Chen H."/>
            <person name="Beilstein M.A."/>
            <person name="Grimwood J."/>
            <person name="Jenkins J."/>
            <person name="Shu S."/>
            <person name="Prochnik S."/>
            <person name="Xin M."/>
            <person name="Ma C."/>
            <person name="Schmutz J."/>
            <person name="Wing R.A."/>
            <person name="Mitchell-Olds T."/>
            <person name="Schumaker K.S."/>
            <person name="Wang X."/>
        </authorList>
    </citation>
    <scope>NUCLEOTIDE SEQUENCE [LARGE SCALE GENOMIC DNA]</scope>
</reference>
<evidence type="ECO:0000313" key="3">
    <source>
        <dbReference type="Proteomes" id="UP000030689"/>
    </source>
</evidence>
<accession>V4LKF1</accession>
<feature type="region of interest" description="Disordered" evidence="1">
    <location>
        <begin position="1"/>
        <end position="102"/>
    </location>
</feature>
<evidence type="ECO:0000256" key="1">
    <source>
        <dbReference type="SAM" id="MobiDB-lite"/>
    </source>
</evidence>
<keyword evidence="3" id="KW-1185">Reference proteome</keyword>
<dbReference type="Proteomes" id="UP000030689">
    <property type="component" value="Unassembled WGS sequence"/>
</dbReference>
<evidence type="ECO:0000313" key="2">
    <source>
        <dbReference type="EMBL" id="ESQ50980.1"/>
    </source>
</evidence>
<organism evidence="2 3">
    <name type="scientific">Eutrema salsugineum</name>
    <name type="common">Saltwater cress</name>
    <name type="synonym">Sisymbrium salsugineum</name>
    <dbReference type="NCBI Taxonomy" id="72664"/>
    <lineage>
        <taxon>Eukaryota</taxon>
        <taxon>Viridiplantae</taxon>
        <taxon>Streptophyta</taxon>
        <taxon>Embryophyta</taxon>
        <taxon>Tracheophyta</taxon>
        <taxon>Spermatophyta</taxon>
        <taxon>Magnoliopsida</taxon>
        <taxon>eudicotyledons</taxon>
        <taxon>Gunneridae</taxon>
        <taxon>Pentapetalae</taxon>
        <taxon>rosids</taxon>
        <taxon>malvids</taxon>
        <taxon>Brassicales</taxon>
        <taxon>Brassicaceae</taxon>
        <taxon>Eutremeae</taxon>
        <taxon>Eutrema</taxon>
    </lineage>
</organism>
<feature type="compositionally biased region" description="Basic and acidic residues" evidence="1">
    <location>
        <begin position="71"/>
        <end position="87"/>
    </location>
</feature>
<gene>
    <name evidence="2" type="ORF">EUTSA_v10023037mg</name>
</gene>
<dbReference type="KEGG" id="eus:EUTSA_v10023037mg"/>
<dbReference type="EMBL" id="KI517392">
    <property type="protein sequence ID" value="ESQ50980.1"/>
    <property type="molecule type" value="Genomic_DNA"/>
</dbReference>
<dbReference type="Gramene" id="ESQ50980">
    <property type="protein sequence ID" value="ESQ50980"/>
    <property type="gene ID" value="EUTSA_v10023037mg"/>
</dbReference>
<sequence length="130" mass="13886">MVRAAEGNTAEAVERDAAPEVEPGEIIPEASGDDSAVRSKTPSNSAILALPKSTRPPTSVVQKHDPSRKRSAADKGKGVAVQREEPSKKRRKPTPGDPTACKLVVDDPDASAFMFSRVNNANTRLLIQRS</sequence>
<protein>
    <submittedName>
        <fullName evidence="2">Uncharacterized protein</fullName>
    </submittedName>
</protein>
<dbReference type="AlphaFoldDB" id="V4LKF1"/>
<name>V4LKF1_EUTSA</name>